<dbReference type="Gene3D" id="1.25.40.10">
    <property type="entry name" value="Tetratricopeptide repeat domain"/>
    <property type="match status" value="1"/>
</dbReference>
<reference evidence="2 3" key="1">
    <citation type="submission" date="2020-02" db="EMBL/GenBank/DDBJ databases">
        <title>Out from the shadows clarifying the taxonomy of the family Cryomorphaceae and related taxa by utilizing the GTDB taxonomic framework.</title>
        <authorList>
            <person name="Bowman J.P."/>
        </authorList>
    </citation>
    <scope>NUCLEOTIDE SEQUENCE [LARGE SCALE GENOMIC DNA]</scope>
    <source>
        <strain evidence="2 3">QSSC 1-22</strain>
    </source>
</reference>
<evidence type="ECO:0000256" key="1">
    <source>
        <dbReference type="SAM" id="SignalP"/>
    </source>
</evidence>
<keyword evidence="1" id="KW-0732">Signal</keyword>
<dbReference type="SUPFAM" id="SSF48452">
    <property type="entry name" value="TPR-like"/>
    <property type="match status" value="1"/>
</dbReference>
<comment type="caution">
    <text evidence="2">The sequence shown here is derived from an EMBL/GenBank/DDBJ whole genome shotgun (WGS) entry which is preliminary data.</text>
</comment>
<accession>A0A7K3WPZ0</accession>
<dbReference type="EMBL" id="JAAGVY010000012">
    <property type="protein sequence ID" value="NEN23554.1"/>
    <property type="molecule type" value="Genomic_DNA"/>
</dbReference>
<keyword evidence="3" id="KW-1185">Reference proteome</keyword>
<organism evidence="2 3">
    <name type="scientific">Cryomorpha ignava</name>
    <dbReference type="NCBI Taxonomy" id="101383"/>
    <lineage>
        <taxon>Bacteria</taxon>
        <taxon>Pseudomonadati</taxon>
        <taxon>Bacteroidota</taxon>
        <taxon>Flavobacteriia</taxon>
        <taxon>Flavobacteriales</taxon>
        <taxon>Cryomorphaceae</taxon>
        <taxon>Cryomorpha</taxon>
    </lineage>
</organism>
<feature type="chain" id="PRO_5029484352" description="Tetratricopeptide repeat protein" evidence="1">
    <location>
        <begin position="25"/>
        <end position="208"/>
    </location>
</feature>
<feature type="signal peptide" evidence="1">
    <location>
        <begin position="1"/>
        <end position="24"/>
    </location>
</feature>
<protein>
    <recommendedName>
        <fullName evidence="4">Tetratricopeptide repeat protein</fullName>
    </recommendedName>
</protein>
<evidence type="ECO:0008006" key="4">
    <source>
        <dbReference type="Google" id="ProtNLM"/>
    </source>
</evidence>
<evidence type="ECO:0000313" key="3">
    <source>
        <dbReference type="Proteomes" id="UP000486602"/>
    </source>
</evidence>
<sequence>MIKKFHFLILILGNLLCSYSYAVAQPENETYGHLIQANSLFHDGKYEEALINYQVVIENQPSNNYVLEQIRRAEEELLYTEITDETNTDENCRKYISKYGEEGKYILNVKNILSQNLLSEAYKYYQNKEINSLENTYKEYLSLLGSVKSNEMKQWLYSLCIEMATEEIRKKEWMSSKVLFERSLKYSSTDLEFSEAQKGIERASKKIK</sequence>
<gene>
    <name evidence="2" type="ORF">G3O08_08575</name>
</gene>
<proteinExistence type="predicted"/>
<dbReference type="InterPro" id="IPR011990">
    <property type="entry name" value="TPR-like_helical_dom_sf"/>
</dbReference>
<dbReference type="RefSeq" id="WP_163284898.1">
    <property type="nucleotide sequence ID" value="NZ_JAAGVY010000012.1"/>
</dbReference>
<evidence type="ECO:0000313" key="2">
    <source>
        <dbReference type="EMBL" id="NEN23554.1"/>
    </source>
</evidence>
<name>A0A7K3WPZ0_9FLAO</name>
<dbReference type="Proteomes" id="UP000486602">
    <property type="component" value="Unassembled WGS sequence"/>
</dbReference>
<dbReference type="AlphaFoldDB" id="A0A7K3WPZ0"/>